<name>B9ESJ4_PROMM</name>
<dbReference type="EMBL" id="BX548175">
    <property type="protein sequence ID" value="CAX32340.1"/>
    <property type="molecule type" value="Genomic_DNA"/>
</dbReference>
<reference evidence="2 3" key="1">
    <citation type="journal article" date="2003" name="Nature">
        <title>Genome divergence in two Prochlorococcus ecotypes reflects oceanic niche differentiation.</title>
        <authorList>
            <person name="Rocap G."/>
            <person name="Larimer F.W."/>
            <person name="Lamerdin J.E."/>
            <person name="Malfatti S."/>
            <person name="Chain P."/>
            <person name="Ahlgren N.A."/>
            <person name="Arellano A."/>
            <person name="Coleman M."/>
            <person name="Hauser L."/>
            <person name="Hess W.R."/>
            <person name="Johnson Z.I."/>
            <person name="Land M.L."/>
            <person name="Lindell D."/>
            <person name="Post A.F."/>
            <person name="Regala W."/>
            <person name="Shah M."/>
            <person name="Shaw S.L."/>
            <person name="Steglich C."/>
            <person name="Sullivan M.B."/>
            <person name="Ting C.S."/>
            <person name="Tolonen A."/>
            <person name="Webb E.A."/>
            <person name="Zinser E.R."/>
            <person name="Chisholm S.W."/>
        </authorList>
    </citation>
    <scope>NUCLEOTIDE SEQUENCE [LARGE SCALE GENOMIC DNA]</scope>
    <source>
        <strain evidence="3">MIT 9313</strain>
    </source>
</reference>
<sequence>MLGRHAVVQNPCSATTKPLVQQQHPIIPRQSIPPHHVLHPAQRRQQRQRHSPSPA</sequence>
<dbReference type="HOGENOM" id="CLU_3028785_0_0_3"/>
<gene>
    <name evidence="2" type="ordered locus">PMT_2822</name>
</gene>
<dbReference type="KEGG" id="pmt:PMT_2822"/>
<dbReference type="AlphaFoldDB" id="B9ESJ4"/>
<accession>B9ESJ4</accession>
<evidence type="ECO:0000313" key="3">
    <source>
        <dbReference type="Proteomes" id="UP000001423"/>
    </source>
</evidence>
<proteinExistence type="predicted"/>
<feature type="region of interest" description="Disordered" evidence="1">
    <location>
        <begin position="1"/>
        <end position="55"/>
    </location>
</feature>
<evidence type="ECO:0000313" key="2">
    <source>
        <dbReference type="EMBL" id="CAX32340.1"/>
    </source>
</evidence>
<protein>
    <submittedName>
        <fullName evidence="2">Uncharacterized protein</fullName>
    </submittedName>
</protein>
<feature type="compositionally biased region" description="Basic residues" evidence="1">
    <location>
        <begin position="36"/>
        <end position="55"/>
    </location>
</feature>
<dbReference type="Proteomes" id="UP000001423">
    <property type="component" value="Chromosome"/>
</dbReference>
<organism evidence="2 3">
    <name type="scientific">Prochlorococcus marinus (strain MIT 9313)</name>
    <dbReference type="NCBI Taxonomy" id="74547"/>
    <lineage>
        <taxon>Bacteria</taxon>
        <taxon>Bacillati</taxon>
        <taxon>Cyanobacteriota</taxon>
        <taxon>Cyanophyceae</taxon>
        <taxon>Synechococcales</taxon>
        <taxon>Prochlorococcaceae</taxon>
        <taxon>Prochlorococcus</taxon>
    </lineage>
</organism>
<evidence type="ECO:0000256" key="1">
    <source>
        <dbReference type="SAM" id="MobiDB-lite"/>
    </source>
</evidence>
<keyword evidence="3" id="KW-1185">Reference proteome</keyword>
<feature type="compositionally biased region" description="Polar residues" evidence="1">
    <location>
        <begin position="10"/>
        <end position="24"/>
    </location>
</feature>